<organism evidence="2 3">
    <name type="scientific">Tahibacter amnicola</name>
    <dbReference type="NCBI Taxonomy" id="2976241"/>
    <lineage>
        <taxon>Bacteria</taxon>
        <taxon>Pseudomonadati</taxon>
        <taxon>Pseudomonadota</taxon>
        <taxon>Gammaproteobacteria</taxon>
        <taxon>Lysobacterales</taxon>
        <taxon>Rhodanobacteraceae</taxon>
        <taxon>Tahibacter</taxon>
    </lineage>
</organism>
<keyword evidence="1" id="KW-1133">Transmembrane helix</keyword>
<feature type="transmembrane region" description="Helical" evidence="1">
    <location>
        <begin position="38"/>
        <end position="63"/>
    </location>
</feature>
<gene>
    <name evidence="2" type="ORF">N4264_19075</name>
</gene>
<feature type="transmembrane region" description="Helical" evidence="1">
    <location>
        <begin position="7"/>
        <end position="32"/>
    </location>
</feature>
<protein>
    <submittedName>
        <fullName evidence="2">Uncharacterized protein</fullName>
    </submittedName>
</protein>
<accession>A0ABY6BAE9</accession>
<evidence type="ECO:0000256" key="1">
    <source>
        <dbReference type="SAM" id="Phobius"/>
    </source>
</evidence>
<reference evidence="2" key="1">
    <citation type="submission" date="2022-09" db="EMBL/GenBank/DDBJ databases">
        <title>Tahibacter sp. nov., isolated from a fresh water.</title>
        <authorList>
            <person name="Baek J.H."/>
            <person name="Lee J.K."/>
            <person name="Kim J.M."/>
            <person name="Jeon C.O."/>
        </authorList>
    </citation>
    <scope>NUCLEOTIDE SEQUENCE</scope>
    <source>
        <strain evidence="2">W38</strain>
    </source>
</reference>
<dbReference type="Proteomes" id="UP001064632">
    <property type="component" value="Chromosome"/>
</dbReference>
<evidence type="ECO:0000313" key="2">
    <source>
        <dbReference type="EMBL" id="UXI66839.1"/>
    </source>
</evidence>
<proteinExistence type="predicted"/>
<sequence>MQVALALLFVAVAMLGVIAALFVATGVVVLVNNGASEWLAAAVPATLAMLLFTVAGKLAAGLLGNSPRDPRR</sequence>
<dbReference type="EMBL" id="CP104694">
    <property type="protein sequence ID" value="UXI66839.1"/>
    <property type="molecule type" value="Genomic_DNA"/>
</dbReference>
<name>A0ABY6BAE9_9GAMM</name>
<dbReference type="RefSeq" id="WP_261693819.1">
    <property type="nucleotide sequence ID" value="NZ_CP104694.1"/>
</dbReference>
<keyword evidence="1" id="KW-0812">Transmembrane</keyword>
<keyword evidence="3" id="KW-1185">Reference proteome</keyword>
<keyword evidence="1" id="KW-0472">Membrane</keyword>
<evidence type="ECO:0000313" key="3">
    <source>
        <dbReference type="Proteomes" id="UP001064632"/>
    </source>
</evidence>